<evidence type="ECO:0000259" key="2">
    <source>
        <dbReference type="Pfam" id="PF01494"/>
    </source>
</evidence>
<name>A0A9X2HI99_9SPHN</name>
<dbReference type="GO" id="GO:0019622">
    <property type="term" value="P:3-(3-hydroxy)phenylpropionate catabolic process"/>
    <property type="evidence" value="ECO:0007669"/>
    <property type="project" value="TreeGrafter"/>
</dbReference>
<dbReference type="InterPro" id="IPR036188">
    <property type="entry name" value="FAD/NAD-bd_sf"/>
</dbReference>
<dbReference type="GO" id="GO:0008688">
    <property type="term" value="F:3-(3-hydroxyphenyl)propionate hydroxylase activity"/>
    <property type="evidence" value="ECO:0007669"/>
    <property type="project" value="TreeGrafter"/>
</dbReference>
<dbReference type="GO" id="GO:0071949">
    <property type="term" value="F:FAD binding"/>
    <property type="evidence" value="ECO:0007669"/>
    <property type="project" value="InterPro"/>
</dbReference>
<comment type="caution">
    <text evidence="3">The sequence shown here is derived from an EMBL/GenBank/DDBJ whole genome shotgun (WGS) entry which is preliminary data.</text>
</comment>
<evidence type="ECO:0000313" key="3">
    <source>
        <dbReference type="EMBL" id="MCP3731348.1"/>
    </source>
</evidence>
<evidence type="ECO:0000313" key="4">
    <source>
        <dbReference type="Proteomes" id="UP001139451"/>
    </source>
</evidence>
<dbReference type="Pfam" id="PF01494">
    <property type="entry name" value="FAD_binding_3"/>
    <property type="match status" value="1"/>
</dbReference>
<dbReference type="PANTHER" id="PTHR43476">
    <property type="entry name" value="3-(3-HYDROXY-PHENYL)PROPIONATE/3-HYDROXYCINNAMIC ACID HYDROXYLASE"/>
    <property type="match status" value="1"/>
</dbReference>
<sequence length="493" mass="53940">MTTDFDVCIVGWGPVGATLGILLAQQGLSVCIFERENGIYPYPRATHFDGEAMRLFQTLGLADEILEDLRVHVGIRFLDADQNLLLHWPRPQTMGSQAWFDSYRFHQPTLEAVLRRHFASFANCRAMEGVNVFALDEQADGVIVRYEEAASFALAAVRCKYVVGSDGARSTVRRLMGSPVEELQRREQWLVVDLVCNGPVDLPDGTVQLCDPARPTTFAKCTGDRRRWEFMVMPGDDPATMAGPETVWKLLAPWLRPDQAEIERSVVYTFYALLADGWRRGRMLVAGDAAHLMPPFLGQGLCSGLRDAANLAWKLAAVIRGEAAPELLDSYESERSPHVKEYIDLAGTVGSIIQTTDPVAAAERNREMTASPPVMKTIQPPLGPGLHGSRPAPAGILSAQAMTAGGARLDDAVGYAFALVLGARLSAQLGERLHQRLHDLGIVVVVRDDDPDSAMLIRPDRYILGIAGDAAELEVLLSEFLVRARSEGLVAVS</sequence>
<dbReference type="AlphaFoldDB" id="A0A9X2HI99"/>
<dbReference type="SUPFAM" id="SSF51905">
    <property type="entry name" value="FAD/NAD(P)-binding domain"/>
    <property type="match status" value="1"/>
</dbReference>
<organism evidence="3 4">
    <name type="scientific">Sphingomonas tagetis</name>
    <dbReference type="NCBI Taxonomy" id="2949092"/>
    <lineage>
        <taxon>Bacteria</taxon>
        <taxon>Pseudomonadati</taxon>
        <taxon>Pseudomonadota</taxon>
        <taxon>Alphaproteobacteria</taxon>
        <taxon>Sphingomonadales</taxon>
        <taxon>Sphingomonadaceae</taxon>
        <taxon>Sphingomonas</taxon>
    </lineage>
</organism>
<dbReference type="InterPro" id="IPR002938">
    <property type="entry name" value="FAD-bd"/>
</dbReference>
<dbReference type="Gene3D" id="3.30.70.2450">
    <property type="match status" value="1"/>
</dbReference>
<feature type="domain" description="FAD-binding" evidence="2">
    <location>
        <begin position="5"/>
        <end position="344"/>
    </location>
</feature>
<dbReference type="PANTHER" id="PTHR43476:SF3">
    <property type="entry name" value="FAD-BINDING MONOOXYGENASE"/>
    <property type="match status" value="1"/>
</dbReference>
<dbReference type="Proteomes" id="UP001139451">
    <property type="component" value="Unassembled WGS sequence"/>
</dbReference>
<dbReference type="EMBL" id="JAMLDX010000009">
    <property type="protein sequence ID" value="MCP3731348.1"/>
    <property type="molecule type" value="Genomic_DNA"/>
</dbReference>
<dbReference type="PRINTS" id="PR00420">
    <property type="entry name" value="RNGMNOXGNASE"/>
</dbReference>
<proteinExistence type="predicted"/>
<evidence type="ECO:0000256" key="1">
    <source>
        <dbReference type="ARBA" id="ARBA00023002"/>
    </source>
</evidence>
<reference evidence="3" key="1">
    <citation type="submission" date="2022-05" db="EMBL/GenBank/DDBJ databases">
        <title>Sphingomonas sp. strain MG17 Genome sequencing and assembly.</title>
        <authorList>
            <person name="Kim I."/>
        </authorList>
    </citation>
    <scope>NUCLEOTIDE SEQUENCE</scope>
    <source>
        <strain evidence="3">MG17</strain>
    </source>
</reference>
<keyword evidence="4" id="KW-1185">Reference proteome</keyword>
<dbReference type="InterPro" id="IPR050631">
    <property type="entry name" value="PheA/TfdB_FAD_monoxygenase"/>
</dbReference>
<protein>
    <submittedName>
        <fullName evidence="3">Bifunctional 3-(3-hydroxy-phenyl)propionate/3-hydroxycinnamic acid hydroxylase</fullName>
    </submittedName>
</protein>
<dbReference type="Gene3D" id="3.50.50.60">
    <property type="entry name" value="FAD/NAD(P)-binding domain"/>
    <property type="match status" value="1"/>
</dbReference>
<dbReference type="NCBIfam" id="NF004829">
    <property type="entry name" value="PRK06183.1-3"/>
    <property type="match status" value="1"/>
</dbReference>
<dbReference type="RefSeq" id="WP_254293869.1">
    <property type="nucleotide sequence ID" value="NZ_JAMLDX010000009.1"/>
</dbReference>
<gene>
    <name evidence="3" type="ORF">M9978_13020</name>
</gene>
<keyword evidence="1" id="KW-0560">Oxidoreductase</keyword>
<accession>A0A9X2HI99</accession>